<dbReference type="Proteomes" id="UP000436284">
    <property type="component" value="Unassembled WGS sequence"/>
</dbReference>
<keyword evidence="3" id="KW-0804">Transcription</keyword>
<evidence type="ECO:0000313" key="5">
    <source>
        <dbReference type="EMBL" id="MXQ51303.1"/>
    </source>
</evidence>
<dbReference type="InterPro" id="IPR000524">
    <property type="entry name" value="Tscrpt_reg_HTH_GntR"/>
</dbReference>
<dbReference type="RefSeq" id="WP_160655605.1">
    <property type="nucleotide sequence ID" value="NZ_JBHRWU010000001.1"/>
</dbReference>
<evidence type="ECO:0000256" key="2">
    <source>
        <dbReference type="ARBA" id="ARBA00023125"/>
    </source>
</evidence>
<dbReference type="GO" id="GO:0003677">
    <property type="term" value="F:DNA binding"/>
    <property type="evidence" value="ECO:0007669"/>
    <property type="project" value="UniProtKB-KW"/>
</dbReference>
<gene>
    <name evidence="5" type="ORF">GQ671_08475</name>
</gene>
<dbReference type="InterPro" id="IPR050679">
    <property type="entry name" value="Bact_HTH_transcr_reg"/>
</dbReference>
<feature type="domain" description="HTH gntR-type" evidence="4">
    <location>
        <begin position="1"/>
        <end position="69"/>
    </location>
</feature>
<organism evidence="5 6">
    <name type="scientific">Salinicoccus hispanicus</name>
    <dbReference type="NCBI Taxonomy" id="157225"/>
    <lineage>
        <taxon>Bacteria</taxon>
        <taxon>Bacillati</taxon>
        <taxon>Bacillota</taxon>
        <taxon>Bacilli</taxon>
        <taxon>Bacillales</taxon>
        <taxon>Staphylococcaceae</taxon>
        <taxon>Salinicoccus</taxon>
    </lineage>
</organism>
<dbReference type="GO" id="GO:0045892">
    <property type="term" value="P:negative regulation of DNA-templated transcription"/>
    <property type="evidence" value="ECO:0007669"/>
    <property type="project" value="TreeGrafter"/>
</dbReference>
<keyword evidence="6" id="KW-1185">Reference proteome</keyword>
<dbReference type="CDD" id="cd07377">
    <property type="entry name" value="WHTH_GntR"/>
    <property type="match status" value="1"/>
</dbReference>
<dbReference type="PROSITE" id="PS50949">
    <property type="entry name" value="HTH_GNTR"/>
    <property type="match status" value="1"/>
</dbReference>
<accession>A0A6N8U0L7</accession>
<evidence type="ECO:0000313" key="6">
    <source>
        <dbReference type="Proteomes" id="UP000436284"/>
    </source>
</evidence>
<dbReference type="SUPFAM" id="SSF64288">
    <property type="entry name" value="Chorismate lyase-like"/>
    <property type="match status" value="1"/>
</dbReference>
<dbReference type="GO" id="GO:0003700">
    <property type="term" value="F:DNA-binding transcription factor activity"/>
    <property type="evidence" value="ECO:0007669"/>
    <property type="project" value="InterPro"/>
</dbReference>
<keyword evidence="1" id="KW-0805">Transcription regulation</keyword>
<evidence type="ECO:0000256" key="3">
    <source>
        <dbReference type="ARBA" id="ARBA00023163"/>
    </source>
</evidence>
<reference evidence="5 6" key="1">
    <citation type="submission" date="2019-12" db="EMBL/GenBank/DDBJ databases">
        <title>Salinicoccus cyprini sp. nov., isolated from gastro-intestinal tract of mirror carp, Cyprinus carpio var. specularis, collected from Gobind Sagar Reservoir, Himachal Pradesh, India.</title>
        <authorList>
            <person name="Talwar C."/>
            <person name="Singh A.K."/>
            <person name="Lal R."/>
            <person name="Negi R.K."/>
        </authorList>
    </citation>
    <scope>NUCLEOTIDE SEQUENCE [LARGE SCALE GENOMIC DNA]</scope>
    <source>
        <strain evidence="5 6">J-82</strain>
    </source>
</reference>
<proteinExistence type="predicted"/>
<dbReference type="EMBL" id="WUUK01000003">
    <property type="protein sequence ID" value="MXQ51303.1"/>
    <property type="molecule type" value="Genomic_DNA"/>
</dbReference>
<evidence type="ECO:0000259" key="4">
    <source>
        <dbReference type="PROSITE" id="PS50949"/>
    </source>
</evidence>
<dbReference type="Gene3D" id="3.40.1410.10">
    <property type="entry name" value="Chorismate lyase-like"/>
    <property type="match status" value="1"/>
</dbReference>
<sequence>MKLNEQVYNDLLTQIHNGFYNIGEKIPTEKELMEKYSISRSPVRDALKRLQNEGYINRIPKNGSIVIASSRVNRTISYKGGFSKYFSENWDEIKTITLDISEVNDSEIAEKLSLKNNNLLRLLRVRKYKGKPVFFLKTYYPIDFLSHVSEQDFYEVNNLRDWIQSKASIQFKYTNETLESVEADRLVQNHLELESGSPVLKINRLTYDSEHLPAEFVEYYVNTEIWKYHIDYNF</sequence>
<dbReference type="InterPro" id="IPR028978">
    <property type="entry name" value="Chorismate_lyase_/UTRA_dom_sf"/>
</dbReference>
<dbReference type="PANTHER" id="PTHR44846">
    <property type="entry name" value="MANNOSYL-D-GLYCERATE TRANSPORT/METABOLISM SYSTEM REPRESSOR MNGR-RELATED"/>
    <property type="match status" value="1"/>
</dbReference>
<protein>
    <submittedName>
        <fullName evidence="5">UTRA domain-containing protein</fullName>
    </submittedName>
</protein>
<dbReference type="AlphaFoldDB" id="A0A6N8U0L7"/>
<dbReference type="SUPFAM" id="SSF46785">
    <property type="entry name" value="Winged helix' DNA-binding domain"/>
    <property type="match status" value="1"/>
</dbReference>
<evidence type="ECO:0000256" key="1">
    <source>
        <dbReference type="ARBA" id="ARBA00023015"/>
    </source>
</evidence>
<dbReference type="Pfam" id="PF07702">
    <property type="entry name" value="UTRA"/>
    <property type="match status" value="1"/>
</dbReference>
<comment type="caution">
    <text evidence="5">The sequence shown here is derived from an EMBL/GenBank/DDBJ whole genome shotgun (WGS) entry which is preliminary data.</text>
</comment>
<dbReference type="SMART" id="SM00345">
    <property type="entry name" value="HTH_GNTR"/>
    <property type="match status" value="1"/>
</dbReference>
<dbReference type="PANTHER" id="PTHR44846:SF1">
    <property type="entry name" value="MANNOSYL-D-GLYCERATE TRANSPORT_METABOLISM SYSTEM REPRESSOR MNGR-RELATED"/>
    <property type="match status" value="1"/>
</dbReference>
<keyword evidence="2" id="KW-0238">DNA-binding</keyword>
<dbReference type="InterPro" id="IPR036390">
    <property type="entry name" value="WH_DNA-bd_sf"/>
</dbReference>
<name>A0A6N8U0L7_9STAP</name>
<dbReference type="InterPro" id="IPR036388">
    <property type="entry name" value="WH-like_DNA-bd_sf"/>
</dbReference>
<dbReference type="Pfam" id="PF00392">
    <property type="entry name" value="GntR"/>
    <property type="match status" value="1"/>
</dbReference>
<dbReference type="PRINTS" id="PR00035">
    <property type="entry name" value="HTHGNTR"/>
</dbReference>
<dbReference type="Gene3D" id="1.10.10.10">
    <property type="entry name" value="Winged helix-like DNA-binding domain superfamily/Winged helix DNA-binding domain"/>
    <property type="match status" value="1"/>
</dbReference>
<dbReference type="SMART" id="SM00866">
    <property type="entry name" value="UTRA"/>
    <property type="match status" value="1"/>
</dbReference>
<dbReference type="OrthoDB" id="368257at2"/>
<dbReference type="InterPro" id="IPR011663">
    <property type="entry name" value="UTRA"/>
</dbReference>